<proteinExistence type="predicted"/>
<sequence length="387" mass="44447">MRVLFINSVCGVGSTGRICTDLYDVFQENGHQCCIAYGRGDAPEQYNTYKIGGRINNYIHVLETRLFDNHGFSSRRATTNFIKFIENYNPDIINIHNIHGYFLNIKILCEYLSRTKAKIIWTLHDGWLFSGHAAHPKLDTNGEPIFKKGIQSQSREYPKSYVNREKRNYYKKKTALLKIPAIQFITPSNWLSETAKMTYLKKYSFEVINNGIDLNSFYPDAQSEIPKKKIILGVSSFWNESKGLQIFNELANILDLDKYEIMLVGNIKEKVNKKIKIIDKTDSVDELRKIYSSATYFVNPTFNDTFPTVNIEALACGTPVITFKTGGSPESITNKTGLVIDEKNAETLSDIIVSSPYFKSGDCVQQAKNYERKDKYKEYLNFFNKIY</sequence>
<feature type="domain" description="Glycosyltransferase subfamily 4-like N-terminal" evidence="1">
    <location>
        <begin position="17"/>
        <end position="215"/>
    </location>
</feature>
<dbReference type="Pfam" id="PF13692">
    <property type="entry name" value="Glyco_trans_1_4"/>
    <property type="match status" value="1"/>
</dbReference>
<reference evidence="2 3" key="1">
    <citation type="submission" date="2015-06" db="EMBL/GenBank/DDBJ databases">
        <title>The Genome Sequence of Enterococcus faecium 131EA1.</title>
        <authorList>
            <consortium name="The Broad Institute Genomics Platform"/>
            <consortium name="The Broad Institute Genome Sequencing Center for Infectious Disease"/>
            <person name="Earl A.M."/>
            <person name="Van Tyne D."/>
            <person name="Lebreton F."/>
            <person name="Saavedra J.T."/>
            <person name="Gilmore M.S."/>
            <person name="Manson Mcguire A."/>
            <person name="Clock S."/>
            <person name="Crupain M."/>
            <person name="Rangan U."/>
            <person name="Young S."/>
            <person name="Abouelleil A."/>
            <person name="Cao P."/>
            <person name="Chapman S.B."/>
            <person name="Griggs A."/>
            <person name="Priest M."/>
            <person name="Shea T."/>
            <person name="Wortman J."/>
            <person name="Nusbaum C."/>
            <person name="Birren B."/>
        </authorList>
    </citation>
    <scope>NUCLEOTIDE SEQUENCE [LARGE SCALE GENOMIC DNA]</scope>
    <source>
        <strain evidence="2 3">131EA1</strain>
    </source>
</reference>
<dbReference type="GO" id="GO:0016757">
    <property type="term" value="F:glycosyltransferase activity"/>
    <property type="evidence" value="ECO:0007669"/>
    <property type="project" value="TreeGrafter"/>
</dbReference>
<dbReference type="InterPro" id="IPR050194">
    <property type="entry name" value="Glycosyltransferase_grp1"/>
</dbReference>
<dbReference type="EMBL" id="LEQJ01000002">
    <property type="protein sequence ID" value="RBS34987.1"/>
    <property type="molecule type" value="Genomic_DNA"/>
</dbReference>
<organism evidence="2 3">
    <name type="scientific">Enterococcus faecium</name>
    <name type="common">Streptococcus faecium</name>
    <dbReference type="NCBI Taxonomy" id="1352"/>
    <lineage>
        <taxon>Bacteria</taxon>
        <taxon>Bacillati</taxon>
        <taxon>Bacillota</taxon>
        <taxon>Bacilli</taxon>
        <taxon>Lactobacillales</taxon>
        <taxon>Enterococcaceae</taxon>
        <taxon>Enterococcus</taxon>
    </lineage>
</organism>
<dbReference type="SUPFAM" id="SSF53756">
    <property type="entry name" value="UDP-Glycosyltransferase/glycogen phosphorylase"/>
    <property type="match status" value="1"/>
</dbReference>
<dbReference type="Proteomes" id="UP000253144">
    <property type="component" value="Unassembled WGS sequence"/>
</dbReference>
<dbReference type="PANTHER" id="PTHR45947">
    <property type="entry name" value="SULFOQUINOVOSYL TRANSFERASE SQD2"/>
    <property type="match status" value="1"/>
</dbReference>
<comment type="caution">
    <text evidence="2">The sequence shown here is derived from an EMBL/GenBank/DDBJ whole genome shotgun (WGS) entry which is preliminary data.</text>
</comment>
<evidence type="ECO:0000259" key="1">
    <source>
        <dbReference type="Pfam" id="PF13439"/>
    </source>
</evidence>
<gene>
    <name evidence="2" type="ORF">EB12_00415</name>
</gene>
<dbReference type="InterPro" id="IPR028098">
    <property type="entry name" value="Glyco_trans_4-like_N"/>
</dbReference>
<dbReference type="Pfam" id="PF13439">
    <property type="entry name" value="Glyco_transf_4"/>
    <property type="match status" value="1"/>
</dbReference>
<dbReference type="PANTHER" id="PTHR45947:SF3">
    <property type="entry name" value="SULFOQUINOVOSYL TRANSFERASE SQD2"/>
    <property type="match status" value="1"/>
</dbReference>
<protein>
    <recommendedName>
        <fullName evidence="1">Glycosyltransferase subfamily 4-like N-terminal domain-containing protein</fullName>
    </recommendedName>
</protein>
<dbReference type="RefSeq" id="WP_113809268.1">
    <property type="nucleotide sequence ID" value="NZ_KZ846092.1"/>
</dbReference>
<name>A0A3F3NR43_ENTFC</name>
<accession>A0A3F3NR43</accession>
<evidence type="ECO:0000313" key="2">
    <source>
        <dbReference type="EMBL" id="RBS34987.1"/>
    </source>
</evidence>
<evidence type="ECO:0000313" key="3">
    <source>
        <dbReference type="Proteomes" id="UP000253144"/>
    </source>
</evidence>
<dbReference type="Gene3D" id="3.40.50.2000">
    <property type="entry name" value="Glycogen Phosphorylase B"/>
    <property type="match status" value="2"/>
</dbReference>
<dbReference type="AlphaFoldDB" id="A0A3F3NR43"/>